<evidence type="ECO:0000256" key="5">
    <source>
        <dbReference type="ARBA" id="ARBA00023157"/>
    </source>
</evidence>
<keyword evidence="10" id="KW-1185">Reference proteome</keyword>
<evidence type="ECO:0000256" key="4">
    <source>
        <dbReference type="ARBA" id="ARBA00022982"/>
    </source>
</evidence>
<organism evidence="9 10">
    <name type="scientific">Prosthecodimorpha hirschii</name>
    <dbReference type="NCBI Taxonomy" id="665126"/>
    <lineage>
        <taxon>Bacteria</taxon>
        <taxon>Pseudomonadati</taxon>
        <taxon>Pseudomonadota</taxon>
        <taxon>Alphaproteobacteria</taxon>
        <taxon>Hyphomicrobiales</taxon>
        <taxon>Ancalomicrobiaceae</taxon>
        <taxon>Prosthecodimorpha</taxon>
    </lineage>
</organism>
<dbReference type="PROSITE" id="PS51354">
    <property type="entry name" value="GLUTAREDOXIN_2"/>
    <property type="match status" value="1"/>
</dbReference>
<keyword evidence="4 7" id="KW-0249">Electron transport</keyword>
<dbReference type="STRING" id="665126.ABB55_18875"/>
<evidence type="ECO:0000313" key="9">
    <source>
        <dbReference type="EMBL" id="KPL54020.1"/>
    </source>
</evidence>
<gene>
    <name evidence="9" type="ORF">ABB55_18875</name>
</gene>
<accession>A0A0P6W681</accession>
<dbReference type="EMBL" id="LJYW01000001">
    <property type="protein sequence ID" value="KPL54020.1"/>
    <property type="molecule type" value="Genomic_DNA"/>
</dbReference>
<feature type="domain" description="Glutaredoxin" evidence="8">
    <location>
        <begin position="4"/>
        <end position="63"/>
    </location>
</feature>
<keyword evidence="7" id="KW-0963">Cytoplasm</keyword>
<evidence type="ECO:0000256" key="6">
    <source>
        <dbReference type="ARBA" id="ARBA00023284"/>
    </source>
</evidence>
<dbReference type="GO" id="GO:0015038">
    <property type="term" value="F:glutathione disulfide oxidoreductase activity"/>
    <property type="evidence" value="ECO:0007669"/>
    <property type="project" value="UniProtKB-UniRule"/>
</dbReference>
<dbReference type="GO" id="GO:0015035">
    <property type="term" value="F:protein-disulfide reductase activity"/>
    <property type="evidence" value="ECO:0007669"/>
    <property type="project" value="TreeGrafter"/>
</dbReference>
<dbReference type="Pfam" id="PF00462">
    <property type="entry name" value="Glutaredoxin"/>
    <property type="match status" value="1"/>
</dbReference>
<evidence type="ECO:0000256" key="7">
    <source>
        <dbReference type="RuleBase" id="RU364065"/>
    </source>
</evidence>
<dbReference type="PRINTS" id="PR00160">
    <property type="entry name" value="GLUTAREDOXIN"/>
</dbReference>
<dbReference type="InterPro" id="IPR014025">
    <property type="entry name" value="Glutaredoxin_subgr"/>
</dbReference>
<dbReference type="InterPro" id="IPR002109">
    <property type="entry name" value="Glutaredoxin"/>
</dbReference>
<evidence type="ECO:0000259" key="8">
    <source>
        <dbReference type="Pfam" id="PF00462"/>
    </source>
</evidence>
<reference evidence="9 10" key="2">
    <citation type="submission" date="2015-10" db="EMBL/GenBank/DDBJ databases">
        <title>Draft Genome Sequence of Prosthecomicrobium hirschii ATCC 27832.</title>
        <authorList>
            <person name="Daniel J."/>
            <person name="Givan S.A."/>
            <person name="Brun Y.V."/>
            <person name="Brown P.J."/>
        </authorList>
    </citation>
    <scope>NUCLEOTIDE SEQUENCE [LARGE SCALE GENOMIC DNA]</scope>
    <source>
        <strain evidence="9 10">16</strain>
    </source>
</reference>
<dbReference type="RefSeq" id="WP_054360185.1">
    <property type="nucleotide sequence ID" value="NZ_LJYW01000001.1"/>
</dbReference>
<dbReference type="PANTHER" id="PTHR46679">
    <property type="match status" value="1"/>
</dbReference>
<reference evidence="9 10" key="1">
    <citation type="submission" date="2015-09" db="EMBL/GenBank/DDBJ databases">
        <authorList>
            <person name="Jackson K.R."/>
            <person name="Lunt B.L."/>
            <person name="Fisher J.N.B."/>
            <person name="Gardner A.V."/>
            <person name="Bailey M.E."/>
            <person name="Deus L.M."/>
            <person name="Earl A.S."/>
            <person name="Gibby P.D."/>
            <person name="Hartmann K.A."/>
            <person name="Liu J.E."/>
            <person name="Manci A.M."/>
            <person name="Nielsen D.A."/>
            <person name="Solomon M.B."/>
            <person name="Breakwell D.P."/>
            <person name="Burnett S.H."/>
            <person name="Grose J.H."/>
        </authorList>
    </citation>
    <scope>NUCLEOTIDE SEQUENCE [LARGE SCALE GENOMIC DNA]</scope>
    <source>
        <strain evidence="9 10">16</strain>
    </source>
</reference>
<name>A0A0P6W681_9HYPH</name>
<comment type="similarity">
    <text evidence="2 7">Belongs to the glutaredoxin family.</text>
</comment>
<evidence type="ECO:0000256" key="1">
    <source>
        <dbReference type="ARBA" id="ARBA00002549"/>
    </source>
</evidence>
<protein>
    <recommendedName>
        <fullName evidence="7">Glutaredoxin</fullName>
    </recommendedName>
</protein>
<comment type="caution">
    <text evidence="9">The sequence shown here is derived from an EMBL/GenBank/DDBJ whole genome shotgun (WGS) entry which is preliminary data.</text>
</comment>
<dbReference type="Gene3D" id="3.40.30.10">
    <property type="entry name" value="Glutaredoxin"/>
    <property type="match status" value="1"/>
</dbReference>
<sequence length="89" mass="9565">MAAVVIYTREFCGYCSAAKALLDRKGIAYEEKDATGSPDLRREMMDRSGRTTFPQIFVGTTHVGGCDDLHALDRAGRLDPLLASAGAQG</sequence>
<dbReference type="PANTHER" id="PTHR46679:SF1">
    <property type="entry name" value="GLUTAREDOXIN-2, MITOCHONDRIAL"/>
    <property type="match status" value="1"/>
</dbReference>
<evidence type="ECO:0000313" key="10">
    <source>
        <dbReference type="Proteomes" id="UP000048984"/>
    </source>
</evidence>
<dbReference type="SUPFAM" id="SSF52833">
    <property type="entry name" value="Thioredoxin-like"/>
    <property type="match status" value="1"/>
</dbReference>
<proteinExistence type="inferred from homology"/>
<keyword evidence="5" id="KW-1015">Disulfide bond</keyword>
<evidence type="ECO:0000256" key="2">
    <source>
        <dbReference type="ARBA" id="ARBA00007787"/>
    </source>
</evidence>
<dbReference type="NCBIfam" id="TIGR02181">
    <property type="entry name" value="GRX_bact"/>
    <property type="match status" value="1"/>
</dbReference>
<evidence type="ECO:0000256" key="3">
    <source>
        <dbReference type="ARBA" id="ARBA00022448"/>
    </source>
</evidence>
<keyword evidence="3 7" id="KW-0813">Transport</keyword>
<dbReference type="AlphaFoldDB" id="A0A0P6W681"/>
<dbReference type="InterPro" id="IPR011900">
    <property type="entry name" value="GRX_bact"/>
</dbReference>
<dbReference type="GO" id="GO:0045454">
    <property type="term" value="P:cell redox homeostasis"/>
    <property type="evidence" value="ECO:0007669"/>
    <property type="project" value="InterPro"/>
</dbReference>
<keyword evidence="6 7" id="KW-0676">Redox-active center</keyword>
<comment type="function">
    <text evidence="1 7">Has a glutathione-disulfide oxidoreductase activity in the presence of NADPH and glutathione reductase. Reduces low molecular weight disulfides and proteins.</text>
</comment>
<dbReference type="Proteomes" id="UP000048984">
    <property type="component" value="Unassembled WGS sequence"/>
</dbReference>
<dbReference type="CDD" id="cd03418">
    <property type="entry name" value="GRX_GRXb_1_3_like"/>
    <property type="match status" value="1"/>
</dbReference>
<dbReference type="InterPro" id="IPR036249">
    <property type="entry name" value="Thioredoxin-like_sf"/>
</dbReference>